<proteinExistence type="predicted"/>
<gene>
    <name evidence="1" type="ORF">V5R04_08075</name>
</gene>
<protein>
    <submittedName>
        <fullName evidence="1">SPOR domain-containing protein</fullName>
    </submittedName>
</protein>
<dbReference type="AlphaFoldDB" id="A0AAU7DRB7"/>
<reference evidence="1" key="1">
    <citation type="submission" date="2024-02" db="EMBL/GenBank/DDBJ databases">
        <title>Tomenella chthoni gen. nov. sp. nov., a member of the family Jonesiaceae isolated from bat guano.</title>
        <authorList>
            <person name="Miller S.L."/>
            <person name="King J."/>
            <person name="Sankaranarayanan K."/>
            <person name="Lawson P.A."/>
        </authorList>
    </citation>
    <scope>NUCLEOTIDE SEQUENCE</scope>
    <source>
        <strain evidence="1">BS-20</strain>
    </source>
</reference>
<dbReference type="EMBL" id="CP146203">
    <property type="protein sequence ID" value="XBH20215.1"/>
    <property type="molecule type" value="Genomic_DNA"/>
</dbReference>
<accession>A0AAU7DRB7</accession>
<name>A0AAU7DRB7_9MICO</name>
<sequence>MARYYYNTKTGQVEKGRKFSWFSRMGPYATAEEAQQALEIAQARTQAWDEEDKEFRDED</sequence>
<organism evidence="1">
    <name type="scientific">Jonesiaceae bacterium BS-20</name>
    <dbReference type="NCBI Taxonomy" id="3120821"/>
    <lineage>
        <taxon>Bacteria</taxon>
        <taxon>Bacillati</taxon>
        <taxon>Actinomycetota</taxon>
        <taxon>Actinomycetes</taxon>
        <taxon>Micrococcales</taxon>
        <taxon>Jonesiaceae</taxon>
    </lineage>
</organism>
<evidence type="ECO:0000313" key="1">
    <source>
        <dbReference type="EMBL" id="XBH20215.1"/>
    </source>
</evidence>